<evidence type="ECO:0000256" key="2">
    <source>
        <dbReference type="ARBA" id="ARBA00005099"/>
    </source>
</evidence>
<dbReference type="UniPathway" id="UPA00244">
    <property type="reaction ID" value="UER00311"/>
</dbReference>
<keyword evidence="7" id="KW-0663">Pyridoxal phosphate</keyword>
<dbReference type="UniPathway" id="UPA00135">
    <property type="reaction ID" value="UER00197"/>
</dbReference>
<evidence type="ECO:0000256" key="1">
    <source>
        <dbReference type="ARBA" id="ARBA00001933"/>
    </source>
</evidence>
<dbReference type="OMA" id="AFVYFCD"/>
<dbReference type="Gene3D" id="3.90.1150.10">
    <property type="entry name" value="Aspartate Aminotransferase, domain 1"/>
    <property type="match status" value="1"/>
</dbReference>
<dbReference type="GO" id="GO:0004648">
    <property type="term" value="F:O-phospho-L-serine:2-oxoglutarate aminotransferase activity"/>
    <property type="evidence" value="ECO:0007669"/>
    <property type="project" value="UniProtKB-EC"/>
</dbReference>
<comment type="catalytic activity">
    <reaction evidence="9">
        <text>4-(phosphooxy)-L-threonine + 2-oxoglutarate = (R)-3-hydroxy-2-oxo-4-phosphooxybutanoate + L-glutamate</text>
        <dbReference type="Rhea" id="RHEA:16573"/>
        <dbReference type="ChEBI" id="CHEBI:16810"/>
        <dbReference type="ChEBI" id="CHEBI:29985"/>
        <dbReference type="ChEBI" id="CHEBI:58452"/>
        <dbReference type="ChEBI" id="CHEBI:58538"/>
        <dbReference type="EC" id="2.6.1.52"/>
    </reaction>
</comment>
<dbReference type="NCBIfam" id="TIGR01364">
    <property type="entry name" value="serC_1"/>
    <property type="match status" value="1"/>
</dbReference>
<reference evidence="15" key="1">
    <citation type="submission" date="2011-08" db="EMBL/GenBank/DDBJ databases">
        <authorList>
            <person name="Rombauts S."/>
        </authorList>
    </citation>
    <scope>NUCLEOTIDE SEQUENCE</scope>
    <source>
        <strain evidence="15">London</strain>
    </source>
</reference>
<dbReference type="KEGG" id="tut:107368580"/>
<dbReference type="HOGENOM" id="CLU_034866_0_1_1"/>
<dbReference type="Gene3D" id="3.40.640.10">
    <property type="entry name" value="Type I PLP-dependent aspartate aminotransferase-like (Major domain)"/>
    <property type="match status" value="1"/>
</dbReference>
<dbReference type="GO" id="GO:0006564">
    <property type="term" value="P:L-serine biosynthetic process"/>
    <property type="evidence" value="ECO:0007669"/>
    <property type="project" value="UniProtKB-KW"/>
</dbReference>
<dbReference type="FunFam" id="3.40.640.10:FF:000010">
    <property type="entry name" value="Phosphoserine aminotransferase"/>
    <property type="match status" value="1"/>
</dbReference>
<dbReference type="STRING" id="32264.T1JPM8"/>
<sequence length="372" mass="40970">MANQFNRCINFSAGPSRLPEEILVKAASELLNYDQSGCSVMELSHRSAQFANIITEAEKDLRELMSVPDTHAILFVQGGGSGQFSAIPLNLLSNSNESADYLITGTWSDKSYKEALKFGKVKSVTPSTKVYTSIPDPSTWNLSSDAKYFYYCANETIHGVEWQEIPSNVPENIPLVSDMSSNFMTRAVDVSKFGLIYAAAQKNIGIGGLTVVIVRKDLLGKAQPVTPIVFDYKTMADNNSLYNTPPCFAIYMTGLYLKWIKEKGGLSAMEENSKIKSNMIYNAIEQSNGFYYSPVAANCRSRVTIPFRVGGSNGNPELEAKFLKEAQAAGMIQLKGHRSVGGIRASLFNAISIEDTRVLEQFMINFMKANSQ</sequence>
<feature type="domain" description="Aminotransferase class V" evidence="13">
    <location>
        <begin position="10"/>
        <end position="355"/>
    </location>
</feature>
<dbReference type="PANTHER" id="PTHR43247">
    <property type="entry name" value="PHOSPHOSERINE AMINOTRANSFERASE"/>
    <property type="match status" value="1"/>
</dbReference>
<dbReference type="InterPro" id="IPR015422">
    <property type="entry name" value="PyrdxlP-dep_Trfase_small"/>
</dbReference>
<evidence type="ECO:0000313" key="15">
    <source>
        <dbReference type="Proteomes" id="UP000015104"/>
    </source>
</evidence>
<dbReference type="GO" id="GO:0005737">
    <property type="term" value="C:cytoplasm"/>
    <property type="evidence" value="ECO:0007669"/>
    <property type="project" value="TreeGrafter"/>
</dbReference>
<evidence type="ECO:0000256" key="12">
    <source>
        <dbReference type="RuleBase" id="RU004505"/>
    </source>
</evidence>
<evidence type="ECO:0000256" key="10">
    <source>
        <dbReference type="ARBA" id="ARBA00049007"/>
    </source>
</evidence>
<evidence type="ECO:0000256" key="3">
    <source>
        <dbReference type="ARBA" id="ARBA00006904"/>
    </source>
</evidence>
<dbReference type="HAMAP" id="MF_00160">
    <property type="entry name" value="SerC_aminotrans_5"/>
    <property type="match status" value="1"/>
</dbReference>
<comment type="catalytic activity">
    <reaction evidence="10 12">
        <text>O-phospho-L-serine + 2-oxoglutarate = 3-phosphooxypyruvate + L-glutamate</text>
        <dbReference type="Rhea" id="RHEA:14329"/>
        <dbReference type="ChEBI" id="CHEBI:16810"/>
        <dbReference type="ChEBI" id="CHEBI:18110"/>
        <dbReference type="ChEBI" id="CHEBI:29985"/>
        <dbReference type="ChEBI" id="CHEBI:57524"/>
        <dbReference type="EC" id="2.6.1.52"/>
    </reaction>
</comment>
<accession>T1JPM8</accession>
<gene>
    <name evidence="14" type="primary">107368580</name>
</gene>
<dbReference type="FunFam" id="3.90.1150.10:FF:000006">
    <property type="entry name" value="Phosphoserine aminotransferase"/>
    <property type="match status" value="1"/>
</dbReference>
<keyword evidence="4 12" id="KW-0032">Aminotransferase</keyword>
<dbReference type="InterPro" id="IPR000192">
    <property type="entry name" value="Aminotrans_V_dom"/>
</dbReference>
<evidence type="ECO:0000256" key="4">
    <source>
        <dbReference type="ARBA" id="ARBA00022576"/>
    </source>
</evidence>
<keyword evidence="6 12" id="KW-0808">Transferase</keyword>
<evidence type="ECO:0000313" key="14">
    <source>
        <dbReference type="EnsemblMetazoa" id="tetur01g00170.1"/>
    </source>
</evidence>
<evidence type="ECO:0000256" key="5">
    <source>
        <dbReference type="ARBA" id="ARBA00022605"/>
    </source>
</evidence>
<keyword evidence="15" id="KW-1185">Reference proteome</keyword>
<evidence type="ECO:0000256" key="8">
    <source>
        <dbReference type="ARBA" id="ARBA00023299"/>
    </source>
</evidence>
<dbReference type="NCBIfam" id="NF003764">
    <property type="entry name" value="PRK05355.1"/>
    <property type="match status" value="1"/>
</dbReference>
<dbReference type="Pfam" id="PF00266">
    <property type="entry name" value="Aminotran_5"/>
    <property type="match status" value="1"/>
</dbReference>
<dbReference type="InterPro" id="IPR022278">
    <property type="entry name" value="Pser_aminoTfrase"/>
</dbReference>
<comment type="similarity">
    <text evidence="3">Belongs to the class-V pyridoxal-phosphate-dependent aminotransferase family. SerC subfamily.</text>
</comment>
<comment type="pathway">
    <text evidence="2 12">Amino-acid biosynthesis; L-serine biosynthesis; L-serine from 3-phospho-D-glycerate: step 2/3.</text>
</comment>
<dbReference type="SUPFAM" id="SSF53383">
    <property type="entry name" value="PLP-dependent transferases"/>
    <property type="match status" value="1"/>
</dbReference>
<dbReference type="GO" id="GO:0030170">
    <property type="term" value="F:pyridoxal phosphate binding"/>
    <property type="evidence" value="ECO:0007669"/>
    <property type="project" value="TreeGrafter"/>
</dbReference>
<dbReference type="InterPro" id="IPR015424">
    <property type="entry name" value="PyrdxlP-dep_Trfase"/>
</dbReference>
<dbReference type="AlphaFoldDB" id="T1JPM8"/>
<evidence type="ECO:0000256" key="11">
    <source>
        <dbReference type="RuleBase" id="RU004504"/>
    </source>
</evidence>
<dbReference type="eggNOG" id="KOG2790">
    <property type="taxonomic scope" value="Eukaryota"/>
</dbReference>
<evidence type="ECO:0000256" key="9">
    <source>
        <dbReference type="ARBA" id="ARBA00047630"/>
    </source>
</evidence>
<dbReference type="PIRSF" id="PIRSF000525">
    <property type="entry name" value="SerC"/>
    <property type="match status" value="1"/>
</dbReference>
<keyword evidence="5 12" id="KW-0028">Amino-acid biosynthesis</keyword>
<dbReference type="InterPro" id="IPR020578">
    <property type="entry name" value="Aminotrans_V_PyrdxlP_BS"/>
</dbReference>
<dbReference type="PANTHER" id="PTHR43247:SF1">
    <property type="entry name" value="PHOSPHOSERINE AMINOTRANSFERASE"/>
    <property type="match status" value="1"/>
</dbReference>
<evidence type="ECO:0000256" key="7">
    <source>
        <dbReference type="ARBA" id="ARBA00022898"/>
    </source>
</evidence>
<dbReference type="EMBL" id="CAEY01000428">
    <property type="status" value="NOT_ANNOTATED_CDS"/>
    <property type="molecule type" value="Genomic_DNA"/>
</dbReference>
<dbReference type="PROSITE" id="PS00595">
    <property type="entry name" value="AA_TRANSFER_CLASS_5"/>
    <property type="match status" value="1"/>
</dbReference>
<organism evidence="14 15">
    <name type="scientific">Tetranychus urticae</name>
    <name type="common">Two-spotted spider mite</name>
    <dbReference type="NCBI Taxonomy" id="32264"/>
    <lineage>
        <taxon>Eukaryota</taxon>
        <taxon>Metazoa</taxon>
        <taxon>Ecdysozoa</taxon>
        <taxon>Arthropoda</taxon>
        <taxon>Chelicerata</taxon>
        <taxon>Arachnida</taxon>
        <taxon>Acari</taxon>
        <taxon>Acariformes</taxon>
        <taxon>Trombidiformes</taxon>
        <taxon>Prostigmata</taxon>
        <taxon>Eleutherengona</taxon>
        <taxon>Raphignathae</taxon>
        <taxon>Tetranychoidea</taxon>
        <taxon>Tetranychidae</taxon>
        <taxon>Tetranychus</taxon>
    </lineage>
</organism>
<name>T1JPM8_TETUR</name>
<reference evidence="14" key="2">
    <citation type="submission" date="2015-06" db="UniProtKB">
        <authorList>
            <consortium name="EnsemblMetazoa"/>
        </authorList>
    </citation>
    <scope>IDENTIFICATION</scope>
</reference>
<keyword evidence="8 12" id="KW-0718">Serine biosynthesis</keyword>
<evidence type="ECO:0000256" key="6">
    <source>
        <dbReference type="ARBA" id="ARBA00022679"/>
    </source>
</evidence>
<evidence type="ECO:0000259" key="13">
    <source>
        <dbReference type="Pfam" id="PF00266"/>
    </source>
</evidence>
<dbReference type="InterPro" id="IPR015421">
    <property type="entry name" value="PyrdxlP-dep_Trfase_major"/>
</dbReference>
<dbReference type="Proteomes" id="UP000015104">
    <property type="component" value="Unassembled WGS sequence"/>
</dbReference>
<proteinExistence type="inferred from homology"/>
<comment type="cofactor">
    <cofactor evidence="1 11">
        <name>pyridoxal 5'-phosphate</name>
        <dbReference type="ChEBI" id="CHEBI:597326"/>
    </cofactor>
</comment>
<dbReference type="OrthoDB" id="1703350at2759"/>
<dbReference type="CDD" id="cd00611">
    <property type="entry name" value="PSAT_like"/>
    <property type="match status" value="1"/>
</dbReference>
<dbReference type="EnsemblMetazoa" id="tetur01g00170.1">
    <property type="protein sequence ID" value="tetur01g00170.1"/>
    <property type="gene ID" value="tetur01g00170"/>
</dbReference>
<dbReference type="EC" id="2.6.1.52" evidence="12"/>
<protein>
    <recommendedName>
        <fullName evidence="12">Phosphoserine aminotransferase</fullName>
        <ecNumber evidence="12">2.6.1.52</ecNumber>
    </recommendedName>
</protein>